<keyword evidence="1" id="KW-0812">Transmembrane</keyword>
<feature type="transmembrane region" description="Helical" evidence="1">
    <location>
        <begin position="99"/>
        <end position="119"/>
    </location>
</feature>
<dbReference type="Pfam" id="PF00534">
    <property type="entry name" value="Glycos_transf_1"/>
    <property type="match status" value="1"/>
</dbReference>
<evidence type="ECO:0000259" key="3">
    <source>
        <dbReference type="Pfam" id="PF13439"/>
    </source>
</evidence>
<evidence type="ECO:0000259" key="2">
    <source>
        <dbReference type="Pfam" id="PF00534"/>
    </source>
</evidence>
<evidence type="ECO:0000313" key="4">
    <source>
        <dbReference type="EMBL" id="RBP37958.1"/>
    </source>
</evidence>
<dbReference type="PANTHER" id="PTHR12526:SF630">
    <property type="entry name" value="GLYCOSYLTRANSFERASE"/>
    <property type="match status" value="1"/>
</dbReference>
<comment type="caution">
    <text evidence="4">The sequence shown here is derived from an EMBL/GenBank/DDBJ whole genome shotgun (WGS) entry which is preliminary data.</text>
</comment>
<gene>
    <name evidence="4" type="ORF">DFR37_108141</name>
</gene>
<dbReference type="Pfam" id="PF13439">
    <property type="entry name" value="Glyco_transf_4"/>
    <property type="match status" value="1"/>
</dbReference>
<organism evidence="4 5">
    <name type="scientific">Eoetvoesiella caeni</name>
    <dbReference type="NCBI Taxonomy" id="645616"/>
    <lineage>
        <taxon>Bacteria</taxon>
        <taxon>Pseudomonadati</taxon>
        <taxon>Pseudomonadota</taxon>
        <taxon>Betaproteobacteria</taxon>
        <taxon>Burkholderiales</taxon>
        <taxon>Alcaligenaceae</taxon>
        <taxon>Eoetvoesiella</taxon>
    </lineage>
</organism>
<accession>A0A366H865</accession>
<dbReference type="InterPro" id="IPR001296">
    <property type="entry name" value="Glyco_trans_1"/>
</dbReference>
<reference evidence="4 5" key="1">
    <citation type="submission" date="2018-06" db="EMBL/GenBank/DDBJ databases">
        <title>Genomic Encyclopedia of Type Strains, Phase IV (KMG-IV): sequencing the most valuable type-strain genomes for metagenomic binning, comparative biology and taxonomic classification.</title>
        <authorList>
            <person name="Goeker M."/>
        </authorList>
    </citation>
    <scope>NUCLEOTIDE SEQUENCE [LARGE SCALE GENOMIC DNA]</scope>
    <source>
        <strain evidence="4 5">DSM 25520</strain>
    </source>
</reference>
<keyword evidence="5" id="KW-1185">Reference proteome</keyword>
<dbReference type="Proteomes" id="UP000253628">
    <property type="component" value="Unassembled WGS sequence"/>
</dbReference>
<keyword evidence="4" id="KW-0808">Transferase</keyword>
<keyword evidence="1" id="KW-0472">Membrane</keyword>
<dbReference type="GO" id="GO:0016757">
    <property type="term" value="F:glycosyltransferase activity"/>
    <property type="evidence" value="ECO:0007669"/>
    <property type="project" value="InterPro"/>
</dbReference>
<name>A0A366H865_9BURK</name>
<dbReference type="SUPFAM" id="SSF53756">
    <property type="entry name" value="UDP-Glycosyltransferase/glycogen phosphorylase"/>
    <property type="match status" value="1"/>
</dbReference>
<dbReference type="InterPro" id="IPR028098">
    <property type="entry name" value="Glyco_trans_4-like_N"/>
</dbReference>
<dbReference type="PANTHER" id="PTHR12526">
    <property type="entry name" value="GLYCOSYLTRANSFERASE"/>
    <property type="match status" value="1"/>
</dbReference>
<protein>
    <submittedName>
        <fullName evidence="4">Glycosyltransferase involved in cell wall biosynthesis</fullName>
    </submittedName>
</protein>
<dbReference type="EMBL" id="QNRQ01000008">
    <property type="protein sequence ID" value="RBP37958.1"/>
    <property type="molecule type" value="Genomic_DNA"/>
</dbReference>
<evidence type="ECO:0000313" key="5">
    <source>
        <dbReference type="Proteomes" id="UP000253628"/>
    </source>
</evidence>
<proteinExistence type="predicted"/>
<dbReference type="RefSeq" id="WP_242341878.1">
    <property type="nucleotide sequence ID" value="NZ_JACCEU010000009.1"/>
</dbReference>
<evidence type="ECO:0000256" key="1">
    <source>
        <dbReference type="SAM" id="Phobius"/>
    </source>
</evidence>
<feature type="domain" description="Glycosyl transferase family 1" evidence="2">
    <location>
        <begin position="197"/>
        <end position="353"/>
    </location>
</feature>
<sequence length="376" mass="41187">MSSTQSASAPHLLIVIHSLSGGGAERVAVDLSAYWVERGYRVSIATQTGADDDAYALHPSVQRIVLGTAAPSQGRASALLANLRRVWKLRRLIRRQRPAVVLGMMTTASVLAIVAARGLGCRVIATEHTHPPSQELPDMWLRLRRWAYPQASRVVALTSGTAAWLEEHVPGSALSVIPNAVCWPLKQGEPVLPPPEKNGRFRLLAVGRLHQHKGFDLLIEAFRGIAEYFPAWDLVIMGEGEDRESLQAQIDDAGLSERITLAGRVGNIGDWYEQSDLYVLSSRVEGLSNSLLEAMASGLASVAYDCETGPREIIRNGIDGVLVNPPEDVEALAAHLSDLMAHEAKREAYAKRAVDVLDRFSTARVMALWQQVFERR</sequence>
<dbReference type="Gene3D" id="3.40.50.2000">
    <property type="entry name" value="Glycogen Phosphorylase B"/>
    <property type="match status" value="2"/>
</dbReference>
<feature type="domain" description="Glycosyltransferase subfamily 4-like N-terminal" evidence="3">
    <location>
        <begin position="22"/>
        <end position="181"/>
    </location>
</feature>
<keyword evidence="1" id="KW-1133">Transmembrane helix</keyword>
<dbReference type="AlphaFoldDB" id="A0A366H865"/>
<dbReference type="CDD" id="cd03820">
    <property type="entry name" value="GT4_AmsD-like"/>
    <property type="match status" value="1"/>
</dbReference>